<dbReference type="AlphaFoldDB" id="A0A1H4CQN9"/>
<dbReference type="InterPro" id="IPR046532">
    <property type="entry name" value="DUF6597"/>
</dbReference>
<evidence type="ECO:0000256" key="1">
    <source>
        <dbReference type="ARBA" id="ARBA00023015"/>
    </source>
</evidence>
<dbReference type="Gene3D" id="1.10.10.60">
    <property type="entry name" value="Homeodomain-like"/>
    <property type="match status" value="1"/>
</dbReference>
<feature type="domain" description="HTH araC/xylS-type" evidence="4">
    <location>
        <begin position="148"/>
        <end position="250"/>
    </location>
</feature>
<evidence type="ECO:0000256" key="2">
    <source>
        <dbReference type="ARBA" id="ARBA00023125"/>
    </source>
</evidence>
<dbReference type="Proteomes" id="UP000199656">
    <property type="component" value="Unassembled WGS sequence"/>
</dbReference>
<keyword evidence="1" id="KW-0805">Transcription regulation</keyword>
<dbReference type="PANTHER" id="PTHR46796:SF13">
    <property type="entry name" value="HTH-TYPE TRANSCRIPTIONAL ACTIVATOR RHAS"/>
    <property type="match status" value="1"/>
</dbReference>
<gene>
    <name evidence="5" type="ORF">SAMN05660909_02729</name>
</gene>
<keyword evidence="3" id="KW-0804">Transcription</keyword>
<dbReference type="Pfam" id="PF12833">
    <property type="entry name" value="HTH_18"/>
    <property type="match status" value="1"/>
</dbReference>
<evidence type="ECO:0000313" key="5">
    <source>
        <dbReference type="EMBL" id="SEA62713.1"/>
    </source>
</evidence>
<dbReference type="PROSITE" id="PS01124">
    <property type="entry name" value="HTH_ARAC_FAMILY_2"/>
    <property type="match status" value="1"/>
</dbReference>
<dbReference type="STRING" id="408074.SAMN05660909_02729"/>
<dbReference type="RefSeq" id="WP_089762453.1">
    <property type="nucleotide sequence ID" value="NZ_BKAT01000016.1"/>
</dbReference>
<dbReference type="SUPFAM" id="SSF46689">
    <property type="entry name" value="Homeodomain-like"/>
    <property type="match status" value="1"/>
</dbReference>
<dbReference type="GO" id="GO:0003700">
    <property type="term" value="F:DNA-binding transcription factor activity"/>
    <property type="evidence" value="ECO:0007669"/>
    <property type="project" value="InterPro"/>
</dbReference>
<evidence type="ECO:0000259" key="4">
    <source>
        <dbReference type="PROSITE" id="PS01124"/>
    </source>
</evidence>
<dbReference type="OrthoDB" id="323290at2"/>
<organism evidence="5 6">
    <name type="scientific">Chitinophaga terrae</name>
    <name type="common">ex Kim and Jung 2007</name>
    <dbReference type="NCBI Taxonomy" id="408074"/>
    <lineage>
        <taxon>Bacteria</taxon>
        <taxon>Pseudomonadati</taxon>
        <taxon>Bacteroidota</taxon>
        <taxon>Chitinophagia</taxon>
        <taxon>Chitinophagales</taxon>
        <taxon>Chitinophagaceae</taxon>
        <taxon>Chitinophaga</taxon>
    </lineage>
</organism>
<dbReference type="InterPro" id="IPR018060">
    <property type="entry name" value="HTH_AraC"/>
</dbReference>
<dbReference type="InterPro" id="IPR009057">
    <property type="entry name" value="Homeodomain-like_sf"/>
</dbReference>
<dbReference type="SMART" id="SM00342">
    <property type="entry name" value="HTH_ARAC"/>
    <property type="match status" value="1"/>
</dbReference>
<name>A0A1H4CQN9_9BACT</name>
<sequence>MKVTYLTPTEQVSEYVQNILVIEEHQLANPFSLPLYANGCPTLLFQTAKGRIRDSANHLTLFGQTVSPEQLLINESFTLIAYFLRPYAINSLFGIPASELKDKPIDLQLVYSSHSFQEQLLNAGDVEQMIKLIDQYFLSLIARIRTDDQLIRYATQQIIEQPFKDVLLKTQKELFVTERTFQRLFEKSVGLSPNQFRKINQFNKAFQQLNRRQFSSFADIAFENGYADQSHYIRTFKEFTGLTPKEYLDLISGL</sequence>
<dbReference type="EMBL" id="FNRL01000011">
    <property type="protein sequence ID" value="SEA62713.1"/>
    <property type="molecule type" value="Genomic_DNA"/>
</dbReference>
<protein>
    <submittedName>
        <fullName evidence="5">AraC-type DNA-binding protein</fullName>
    </submittedName>
</protein>
<proteinExistence type="predicted"/>
<keyword evidence="6" id="KW-1185">Reference proteome</keyword>
<keyword evidence="2 5" id="KW-0238">DNA-binding</keyword>
<reference evidence="6" key="1">
    <citation type="submission" date="2016-10" db="EMBL/GenBank/DDBJ databases">
        <authorList>
            <person name="Varghese N."/>
            <person name="Submissions S."/>
        </authorList>
    </citation>
    <scope>NUCLEOTIDE SEQUENCE [LARGE SCALE GENOMIC DNA]</scope>
    <source>
        <strain evidence="6">DSM 23920</strain>
    </source>
</reference>
<dbReference type="GO" id="GO:0043565">
    <property type="term" value="F:sequence-specific DNA binding"/>
    <property type="evidence" value="ECO:0007669"/>
    <property type="project" value="InterPro"/>
</dbReference>
<evidence type="ECO:0000313" key="6">
    <source>
        <dbReference type="Proteomes" id="UP000199656"/>
    </source>
</evidence>
<evidence type="ECO:0000256" key="3">
    <source>
        <dbReference type="ARBA" id="ARBA00023163"/>
    </source>
</evidence>
<dbReference type="Pfam" id="PF20240">
    <property type="entry name" value="DUF6597"/>
    <property type="match status" value="1"/>
</dbReference>
<dbReference type="InterPro" id="IPR050204">
    <property type="entry name" value="AraC_XylS_family_regulators"/>
</dbReference>
<dbReference type="PANTHER" id="PTHR46796">
    <property type="entry name" value="HTH-TYPE TRANSCRIPTIONAL ACTIVATOR RHAS-RELATED"/>
    <property type="match status" value="1"/>
</dbReference>
<accession>A0A1H4CQN9</accession>